<feature type="region of interest" description="Disordered" evidence="1">
    <location>
        <begin position="131"/>
        <end position="150"/>
    </location>
</feature>
<gene>
    <name evidence="2" type="ORF">ASIM_LOCUS18051</name>
</gene>
<reference evidence="2 3" key="2">
    <citation type="submission" date="2018-11" db="EMBL/GenBank/DDBJ databases">
        <authorList>
            <consortium name="Pathogen Informatics"/>
        </authorList>
    </citation>
    <scope>NUCLEOTIDE SEQUENCE [LARGE SCALE GENOMIC DNA]</scope>
</reference>
<protein>
    <submittedName>
        <fullName evidence="4">Titin</fullName>
    </submittedName>
</protein>
<reference evidence="4" key="1">
    <citation type="submission" date="2017-02" db="UniProtKB">
        <authorList>
            <consortium name="WormBaseParasite"/>
        </authorList>
    </citation>
    <scope>IDENTIFICATION</scope>
</reference>
<evidence type="ECO:0000313" key="3">
    <source>
        <dbReference type="Proteomes" id="UP000267096"/>
    </source>
</evidence>
<organism evidence="4">
    <name type="scientific">Anisakis simplex</name>
    <name type="common">Herring worm</name>
    <dbReference type="NCBI Taxonomy" id="6269"/>
    <lineage>
        <taxon>Eukaryota</taxon>
        <taxon>Metazoa</taxon>
        <taxon>Ecdysozoa</taxon>
        <taxon>Nematoda</taxon>
        <taxon>Chromadorea</taxon>
        <taxon>Rhabditida</taxon>
        <taxon>Spirurina</taxon>
        <taxon>Ascaridomorpha</taxon>
        <taxon>Ascaridoidea</taxon>
        <taxon>Anisakidae</taxon>
        <taxon>Anisakis</taxon>
        <taxon>Anisakis simplex complex</taxon>
    </lineage>
</organism>
<proteinExistence type="predicted"/>
<evidence type="ECO:0000313" key="2">
    <source>
        <dbReference type="EMBL" id="VDK62943.1"/>
    </source>
</evidence>
<dbReference type="WBParaSite" id="ASIM_0001865301-mRNA-1">
    <property type="protein sequence ID" value="ASIM_0001865301-mRNA-1"/>
    <property type="gene ID" value="ASIM_0001865301"/>
</dbReference>
<dbReference type="Proteomes" id="UP000267096">
    <property type="component" value="Unassembled WGS sequence"/>
</dbReference>
<feature type="compositionally biased region" description="Pro residues" evidence="1">
    <location>
        <begin position="135"/>
        <end position="144"/>
    </location>
</feature>
<accession>A0A0M3KCF3</accession>
<feature type="region of interest" description="Disordered" evidence="1">
    <location>
        <begin position="1"/>
        <end position="50"/>
    </location>
</feature>
<keyword evidence="3" id="KW-1185">Reference proteome</keyword>
<sequence length="343" mass="39127">RKRPLSERTPTTSSSKQRILTPSQPIINRNRHDGDNGGPKQTNKHGQQLMKRLNVPAYRRQLSKARKNAMELKRIREALKRHMKVPKSLPLNSLKRKSHSRKHTRPVDPEKRRLRKLMRLKTILKYQSAKLPVANSPPPPPPAAPANARPIARPHLPQQHQNTHRQIRPQNPAKVNFGVKAPARQFQARTVQPVVTTQVQSAAKTQNPSFASQRLISQQQSQLQNLHIPTAKPILSNQFRPLPVLPRDPETEAYLREIEDYDFAIETQKQMQRQLRRKATRSEGTRDAFDDTDIQYENIRTPKGEKYAGPGSANFIAPQLRVEIPTTTPAVPQGISQQFGMSF</sequence>
<dbReference type="EMBL" id="UYRR01034960">
    <property type="protein sequence ID" value="VDK62943.1"/>
    <property type="molecule type" value="Genomic_DNA"/>
</dbReference>
<evidence type="ECO:0000256" key="1">
    <source>
        <dbReference type="SAM" id="MobiDB-lite"/>
    </source>
</evidence>
<feature type="compositionally biased region" description="Polar residues" evidence="1">
    <location>
        <begin position="8"/>
        <end position="27"/>
    </location>
</feature>
<dbReference type="AlphaFoldDB" id="A0A0M3KCF3"/>
<name>A0A0M3KCF3_ANISI</name>
<evidence type="ECO:0000313" key="4">
    <source>
        <dbReference type="WBParaSite" id="ASIM_0001865301-mRNA-1"/>
    </source>
</evidence>